<keyword evidence="3 9" id="KW-0032">Aminotransferase</keyword>
<keyword evidence="6 9" id="KW-0093">Biotin biosynthesis</keyword>
<proteinExistence type="inferred from homology"/>
<dbReference type="NCBIfam" id="TIGR00508">
    <property type="entry name" value="bioA"/>
    <property type="match status" value="1"/>
</dbReference>
<dbReference type="Proteomes" id="UP001172082">
    <property type="component" value="Unassembled WGS sequence"/>
</dbReference>
<keyword evidence="11" id="KW-1185">Reference proteome</keyword>
<accession>A0ABT8KGN2</accession>
<dbReference type="SUPFAM" id="SSF53383">
    <property type="entry name" value="PLP-dependent transferases"/>
    <property type="match status" value="1"/>
</dbReference>
<dbReference type="PANTHER" id="PTHR42684">
    <property type="entry name" value="ADENOSYLMETHIONINE-8-AMINO-7-OXONONANOATE AMINOTRANSFERASE"/>
    <property type="match status" value="1"/>
</dbReference>
<dbReference type="RefSeq" id="WP_346749902.1">
    <property type="nucleotide sequence ID" value="NZ_JAUJEA010000001.1"/>
</dbReference>
<evidence type="ECO:0000256" key="4">
    <source>
        <dbReference type="ARBA" id="ARBA00022679"/>
    </source>
</evidence>
<dbReference type="Pfam" id="PF00202">
    <property type="entry name" value="Aminotran_3"/>
    <property type="match status" value="1"/>
</dbReference>
<dbReference type="InterPro" id="IPR005814">
    <property type="entry name" value="Aminotrans_3"/>
</dbReference>
<comment type="cofactor">
    <cofactor evidence="1 9">
        <name>pyridoxal 5'-phosphate</name>
        <dbReference type="ChEBI" id="CHEBI:597326"/>
    </cofactor>
</comment>
<dbReference type="InterPro" id="IPR049704">
    <property type="entry name" value="Aminotrans_3_PPA_site"/>
</dbReference>
<keyword evidence="5 9" id="KW-0949">S-adenosyl-L-methionine</keyword>
<dbReference type="NCBIfam" id="NF004624">
    <property type="entry name" value="PRK05964.1"/>
    <property type="match status" value="1"/>
</dbReference>
<organism evidence="10 11">
    <name type="scientific">Splendidivirga corallicola</name>
    <dbReference type="NCBI Taxonomy" id="3051826"/>
    <lineage>
        <taxon>Bacteria</taxon>
        <taxon>Pseudomonadati</taxon>
        <taxon>Bacteroidota</taxon>
        <taxon>Cytophagia</taxon>
        <taxon>Cytophagales</taxon>
        <taxon>Splendidivirgaceae</taxon>
        <taxon>Splendidivirga</taxon>
    </lineage>
</organism>
<feature type="binding site" evidence="9">
    <location>
        <position position="144"/>
    </location>
    <ligand>
        <name>substrate</name>
    </ligand>
</feature>
<dbReference type="InterPro" id="IPR015422">
    <property type="entry name" value="PyrdxlP-dep_Trfase_small"/>
</dbReference>
<comment type="subunit">
    <text evidence="9">Homodimer.</text>
</comment>
<evidence type="ECO:0000256" key="3">
    <source>
        <dbReference type="ARBA" id="ARBA00022576"/>
    </source>
</evidence>
<dbReference type="CDD" id="cd00610">
    <property type="entry name" value="OAT_like"/>
    <property type="match status" value="1"/>
</dbReference>
<dbReference type="EC" id="2.6.1.62" evidence="9"/>
<comment type="function">
    <text evidence="9">Catalyzes the transfer of the alpha-amino group from S-adenosyl-L-methionine (SAM) to 7-keto-8-aminopelargonic acid (KAPA) to form 7,8-diaminopelargonic acid (DAPA). It is the only aminotransferase known to utilize SAM as an amino donor.</text>
</comment>
<dbReference type="InterPro" id="IPR015424">
    <property type="entry name" value="PyrdxlP-dep_Trfase"/>
</dbReference>
<gene>
    <name evidence="9 10" type="primary">bioA</name>
    <name evidence="10" type="ORF">QQ008_00820</name>
</gene>
<evidence type="ECO:0000256" key="2">
    <source>
        <dbReference type="ARBA" id="ARBA00005063"/>
    </source>
</evidence>
<feature type="binding site" evidence="9">
    <location>
        <position position="52"/>
    </location>
    <ligand>
        <name>substrate</name>
    </ligand>
</feature>
<evidence type="ECO:0000256" key="8">
    <source>
        <dbReference type="ARBA" id="ARBA00048449"/>
    </source>
</evidence>
<keyword evidence="4 9" id="KW-0808">Transferase</keyword>
<feature type="binding site" evidence="9">
    <location>
        <position position="238"/>
    </location>
    <ligand>
        <name>pyridoxal 5'-phosphate</name>
        <dbReference type="ChEBI" id="CHEBI:597326"/>
    </ligand>
</feature>
<dbReference type="EMBL" id="JAUJEA010000001">
    <property type="protein sequence ID" value="MDN5199871.1"/>
    <property type="molecule type" value="Genomic_DNA"/>
</dbReference>
<comment type="catalytic activity">
    <reaction evidence="8 9">
        <text>(8S)-8-amino-7-oxononanoate + S-adenosyl-L-methionine = S-adenosyl-4-methylsulfanyl-2-oxobutanoate + (7R,8S)-7,8-diammoniononanoate</text>
        <dbReference type="Rhea" id="RHEA:16861"/>
        <dbReference type="ChEBI" id="CHEBI:16490"/>
        <dbReference type="ChEBI" id="CHEBI:59789"/>
        <dbReference type="ChEBI" id="CHEBI:149468"/>
        <dbReference type="ChEBI" id="CHEBI:149469"/>
        <dbReference type="EC" id="2.6.1.62"/>
    </reaction>
</comment>
<dbReference type="PROSITE" id="PS00600">
    <property type="entry name" value="AA_TRANSFER_CLASS_3"/>
    <property type="match status" value="1"/>
</dbReference>
<feature type="binding site" evidence="9">
    <location>
        <position position="301"/>
    </location>
    <ligand>
        <name>substrate</name>
    </ligand>
</feature>
<comment type="caution">
    <text evidence="10">The sequence shown here is derived from an EMBL/GenBank/DDBJ whole genome shotgun (WGS) entry which is preliminary data.</text>
</comment>
<dbReference type="PANTHER" id="PTHR42684:SF3">
    <property type="entry name" value="ADENOSYLMETHIONINE-8-AMINO-7-OXONONANOATE AMINOTRANSFERASE"/>
    <property type="match status" value="1"/>
</dbReference>
<comment type="pathway">
    <text evidence="2 9">Cofactor biosynthesis; biotin biosynthesis; 7,8-diaminononanoate from 8-amino-7-oxononanoate (SAM route): step 1/1.</text>
</comment>
<evidence type="ECO:0000256" key="1">
    <source>
        <dbReference type="ARBA" id="ARBA00001933"/>
    </source>
</evidence>
<protein>
    <recommendedName>
        <fullName evidence="9">Adenosylmethionine-8-amino-7-oxononanoate aminotransferase</fullName>
        <ecNumber evidence="9">2.6.1.62</ecNumber>
    </recommendedName>
    <alternativeName>
        <fullName evidence="9">7,8-diamino-pelargonic acid aminotransferase</fullName>
        <shortName evidence="9">DAPA AT</shortName>
        <shortName evidence="9">DAPA aminotransferase</shortName>
    </alternativeName>
    <alternativeName>
        <fullName evidence="9">7,8-diaminononanoate synthase</fullName>
        <shortName evidence="9">DANS</shortName>
    </alternativeName>
    <alternativeName>
        <fullName evidence="9">Diaminopelargonic acid synthase</fullName>
    </alternativeName>
</protein>
<keyword evidence="7 9" id="KW-0663">Pyridoxal phosphate</keyword>
<feature type="binding site" evidence="9">
    <location>
        <position position="267"/>
    </location>
    <ligand>
        <name>substrate</name>
    </ligand>
</feature>
<dbReference type="Gene3D" id="3.90.1150.10">
    <property type="entry name" value="Aspartate Aminotransferase, domain 1"/>
    <property type="match status" value="1"/>
</dbReference>
<dbReference type="InterPro" id="IPR005815">
    <property type="entry name" value="BioA"/>
</dbReference>
<name>A0ABT8KGN2_9BACT</name>
<feature type="modified residue" description="N6-(pyridoxal phosphate)lysine" evidence="9">
    <location>
        <position position="267"/>
    </location>
</feature>
<dbReference type="GO" id="GO:0004015">
    <property type="term" value="F:adenosylmethionine-8-amino-7-oxononanoate transaminase activity"/>
    <property type="evidence" value="ECO:0007669"/>
    <property type="project" value="UniProtKB-EC"/>
</dbReference>
<evidence type="ECO:0000313" key="11">
    <source>
        <dbReference type="Proteomes" id="UP001172082"/>
    </source>
</evidence>
<evidence type="ECO:0000313" key="10">
    <source>
        <dbReference type="EMBL" id="MDN5199871.1"/>
    </source>
</evidence>
<evidence type="ECO:0000256" key="5">
    <source>
        <dbReference type="ARBA" id="ARBA00022691"/>
    </source>
</evidence>
<comment type="subcellular location">
    <subcellularLocation>
        <location evidence="9">Cytoplasm</location>
    </subcellularLocation>
</comment>
<feature type="binding site" evidence="9">
    <location>
        <position position="392"/>
    </location>
    <ligand>
        <name>substrate</name>
    </ligand>
</feature>
<dbReference type="Gene3D" id="3.40.640.10">
    <property type="entry name" value="Type I PLP-dependent aspartate aminotransferase-like (Major domain)"/>
    <property type="match status" value="1"/>
</dbReference>
<sequence length="425" mass="47705">MNKTLLARDQEVVWHPFTPLKNAPQPLVVKSGKGIYLTLEDGREIIDAISSWWVNIHGHANEYIAQAIAKQALQLEHVIFGGFTHEPAIKLAENVLSVLPPGQNKVFYSDNGSTAVEVGLKMAMQYWYNRGITKKKVIAIRGAYHGDTFGAMSVGERGGFTAAFSPYLFEVNFIDFPTSANQDEVYQQFEAIVESEEVGAFIFEPLLQGSGGMRVYDHVFLDKLIKKAKEKNVVCIADEVMTGFGRTGKWFASDYLENKPDIFCLSKGLTGGTMALGATSCSSEIVRAFESEDVMKTFFHGHSFTANPIACACANASFELLSKKSCWENIQRIQDSQLRFKEQMTGHPNIRDIRVCGTVCAIELDFKGQTSYFNKSRNHIYNYFLEKNILLRPLGNVIYVMPPYIIEERELEEIHNAIGEFLDTI</sequence>
<dbReference type="InterPro" id="IPR015421">
    <property type="entry name" value="PyrdxlP-dep_Trfase_major"/>
</dbReference>
<comment type="similarity">
    <text evidence="9">Belongs to the class-III pyridoxal-phosphate-dependent aminotransferase family. BioA subfamily.</text>
</comment>
<feature type="binding site" evidence="9">
    <location>
        <begin position="302"/>
        <end position="303"/>
    </location>
    <ligand>
        <name>pyridoxal 5'-phosphate</name>
        <dbReference type="ChEBI" id="CHEBI:597326"/>
    </ligand>
</feature>
<evidence type="ECO:0000256" key="7">
    <source>
        <dbReference type="ARBA" id="ARBA00022898"/>
    </source>
</evidence>
<feature type="binding site" evidence="9">
    <location>
        <begin position="112"/>
        <end position="113"/>
    </location>
    <ligand>
        <name>pyridoxal 5'-phosphate</name>
        <dbReference type="ChEBI" id="CHEBI:597326"/>
    </ligand>
</feature>
<feature type="site" description="Participates in the substrate recognition with KAPA and in a stacking interaction with the adenine ring of SAM" evidence="9">
    <location>
        <position position="17"/>
    </location>
</feature>
<keyword evidence="9" id="KW-0963">Cytoplasm</keyword>
<evidence type="ECO:0000256" key="6">
    <source>
        <dbReference type="ARBA" id="ARBA00022756"/>
    </source>
</evidence>
<reference evidence="10" key="1">
    <citation type="submission" date="2023-06" db="EMBL/GenBank/DDBJ databases">
        <title>Genomic of Parafulvivirga corallium.</title>
        <authorList>
            <person name="Wang G."/>
        </authorList>
    </citation>
    <scope>NUCLEOTIDE SEQUENCE</scope>
    <source>
        <strain evidence="10">BMA10</strain>
    </source>
</reference>
<dbReference type="HAMAP" id="MF_00834">
    <property type="entry name" value="BioA"/>
    <property type="match status" value="1"/>
</dbReference>
<evidence type="ECO:0000256" key="9">
    <source>
        <dbReference type="HAMAP-Rule" id="MF_00834"/>
    </source>
</evidence>